<protein>
    <submittedName>
        <fullName evidence="1">Uncharacterized protein DUF3396</fullName>
    </submittedName>
</protein>
<dbReference type="Pfam" id="PF11876">
    <property type="entry name" value="TsiV"/>
    <property type="match status" value="1"/>
</dbReference>
<accession>A0ABX9JZD5</accession>
<keyword evidence="2" id="KW-1185">Reference proteome</keyword>
<evidence type="ECO:0000313" key="1">
    <source>
        <dbReference type="EMBL" id="REG29921.1"/>
    </source>
</evidence>
<dbReference type="EMBL" id="QUMU01000007">
    <property type="protein sequence ID" value="REG29921.1"/>
    <property type="molecule type" value="Genomic_DNA"/>
</dbReference>
<gene>
    <name evidence="1" type="ORF">ATI61_107618</name>
</gene>
<organism evidence="1 2">
    <name type="scientific">Archangium gephyra</name>
    <dbReference type="NCBI Taxonomy" id="48"/>
    <lineage>
        <taxon>Bacteria</taxon>
        <taxon>Pseudomonadati</taxon>
        <taxon>Myxococcota</taxon>
        <taxon>Myxococcia</taxon>
        <taxon>Myxococcales</taxon>
        <taxon>Cystobacterineae</taxon>
        <taxon>Archangiaceae</taxon>
        <taxon>Archangium</taxon>
    </lineage>
</organism>
<proteinExistence type="predicted"/>
<reference evidence="1 2" key="1">
    <citation type="submission" date="2018-08" db="EMBL/GenBank/DDBJ databases">
        <title>Genomic Encyclopedia of Archaeal and Bacterial Type Strains, Phase II (KMG-II): from individual species to whole genera.</title>
        <authorList>
            <person name="Goeker M."/>
        </authorList>
    </citation>
    <scope>NUCLEOTIDE SEQUENCE [LARGE SCALE GENOMIC DNA]</scope>
    <source>
        <strain evidence="1 2">DSM 2261</strain>
    </source>
</reference>
<sequence length="350" mass="39936">MTPPAPRIRHRGRCPVHVKLWSGKPPRFPLRELLARDVVRFAFYLPYDHLDIASGVRRAVESYVRAVGKSPGTIHHAYINDDEGGALNKERWDSIDYLLRPERPFRFVEELSEPTLHRLVKRGHLAQLILDGGFGSTNGYQLWYRARLPSRTPPPNLVSLLTATLPTEYLQTHGPTKVRELALEMASQLRFATGHVGLTLQLYWPLRSRDESFRAELLRYPGIDLRPAWSHEHRMGTRVDGVHWLNFLAQPVLGQLGGASTLRTRLQSPDTTVHVLDEERVVVALGEGPEAGDLSSGQLLPAYRELAQVLEPWLEPLDLSDTTSLDQPPTYSSLRFTQDEAKRWWRRFLD</sequence>
<dbReference type="InterPro" id="IPR021815">
    <property type="entry name" value="TsiV"/>
</dbReference>
<evidence type="ECO:0000313" key="2">
    <source>
        <dbReference type="Proteomes" id="UP000256345"/>
    </source>
</evidence>
<comment type="caution">
    <text evidence="1">The sequence shown here is derived from an EMBL/GenBank/DDBJ whole genome shotgun (WGS) entry which is preliminary data.</text>
</comment>
<dbReference type="Proteomes" id="UP000256345">
    <property type="component" value="Unassembled WGS sequence"/>
</dbReference>
<name>A0ABX9JZD5_9BACT</name>